<name>A0ABM9CWB4_9BACL</name>
<comment type="caution">
    <text evidence="1">The sequence shown here is derived from an EMBL/GenBank/DDBJ whole genome shotgun (WGS) entry which is preliminary data.</text>
</comment>
<reference evidence="1" key="1">
    <citation type="submission" date="2022-01" db="EMBL/GenBank/DDBJ databases">
        <authorList>
            <person name="Criscuolo A."/>
        </authorList>
    </citation>
    <scope>NUCLEOTIDE SEQUENCE</scope>
    <source>
        <strain evidence="1">CIP111891</strain>
    </source>
</reference>
<dbReference type="InterPro" id="IPR010045">
    <property type="entry name" value="DeoB"/>
</dbReference>
<dbReference type="GO" id="GO:0008973">
    <property type="term" value="F:phosphopentomutase activity"/>
    <property type="evidence" value="ECO:0007669"/>
    <property type="project" value="UniProtKB-EC"/>
</dbReference>
<dbReference type="InterPro" id="IPR017850">
    <property type="entry name" value="Alkaline_phosphatase_core_sf"/>
</dbReference>
<accession>A0ABM9CWB4</accession>
<keyword evidence="1" id="KW-0413">Isomerase</keyword>
<protein>
    <submittedName>
        <fullName evidence="1">Phosphopentomutase</fullName>
        <ecNumber evidence="1">5.4.2.7</ecNumber>
    </submittedName>
</protein>
<dbReference type="EMBL" id="CAKMMW010000027">
    <property type="protein sequence ID" value="CAH1226685.1"/>
    <property type="molecule type" value="Genomic_DNA"/>
</dbReference>
<dbReference type="EC" id="5.4.2.7" evidence="1"/>
<evidence type="ECO:0000313" key="1">
    <source>
        <dbReference type="EMBL" id="CAH1226685.1"/>
    </source>
</evidence>
<sequence length="77" mass="8718">MIFERISVIVLDSVGIGELPDAANFDDQGSHTLDHICQQVPEIKLPNRRDPQGYAACLEEFDQYLPERIILANMCPF</sequence>
<organism evidence="1 2">
    <name type="scientific">Paenibacillus allorhizoplanae</name>
    <dbReference type="NCBI Taxonomy" id="2905648"/>
    <lineage>
        <taxon>Bacteria</taxon>
        <taxon>Bacillati</taxon>
        <taxon>Bacillota</taxon>
        <taxon>Bacilli</taxon>
        <taxon>Bacillales</taxon>
        <taxon>Paenibacillaceae</taxon>
        <taxon>Paenibacillus</taxon>
    </lineage>
</organism>
<evidence type="ECO:0000313" key="2">
    <source>
        <dbReference type="Proteomes" id="UP000838821"/>
    </source>
</evidence>
<gene>
    <name evidence="1" type="primary">deoB_2</name>
    <name evidence="1" type="ORF">PAECIP111891_05972</name>
</gene>
<dbReference type="Proteomes" id="UP000838821">
    <property type="component" value="Unassembled WGS sequence"/>
</dbReference>
<keyword evidence="2" id="KW-1185">Reference proteome</keyword>
<dbReference type="PANTHER" id="PTHR21110">
    <property type="entry name" value="PHOSPHOPENTOMUTASE"/>
    <property type="match status" value="1"/>
</dbReference>
<dbReference type="Gene3D" id="3.40.720.10">
    <property type="entry name" value="Alkaline Phosphatase, subunit A"/>
    <property type="match status" value="1"/>
</dbReference>
<dbReference type="RefSeq" id="WP_420851950.1">
    <property type="nucleotide sequence ID" value="NZ_CAKMMW010000027.1"/>
</dbReference>
<proteinExistence type="predicted"/>
<dbReference type="SUPFAM" id="SSF53649">
    <property type="entry name" value="Alkaline phosphatase-like"/>
    <property type="match status" value="1"/>
</dbReference>
<dbReference type="PANTHER" id="PTHR21110:SF0">
    <property type="entry name" value="PHOSPHOPENTOMUTASE"/>
    <property type="match status" value="1"/>
</dbReference>